<sequence>MSVETTLPQLFRGWTGWTADEFAALRHACEALENTGADTDVGWGLSDEGDAWFAICEEFTGEPILHVIRTGRTYTAIAPALGKALHAGELRMLVAEAVARLECLPTPPAARAGNGAAHADSRPAQTSGADLYRQKK</sequence>
<comment type="caution">
    <text evidence="2">The sequence shown here is derived from an EMBL/GenBank/DDBJ whole genome shotgun (WGS) entry which is preliminary data.</text>
</comment>
<reference evidence="2 3" key="1">
    <citation type="submission" date="2020-03" db="EMBL/GenBank/DDBJ databases">
        <title>Genomic Encyclopedia of Type Strains, Phase IV (KMG-IV): sequencing the most valuable type-strain genomes for metagenomic binning, comparative biology and taxonomic classification.</title>
        <authorList>
            <person name="Goeker M."/>
        </authorList>
    </citation>
    <scope>NUCLEOTIDE SEQUENCE [LARGE SCALE GENOMIC DNA]</scope>
    <source>
        <strain evidence="2 3">DSM 103870</strain>
    </source>
</reference>
<evidence type="ECO:0000313" key="2">
    <source>
        <dbReference type="EMBL" id="NIJ57027.1"/>
    </source>
</evidence>
<feature type="region of interest" description="Disordered" evidence="1">
    <location>
        <begin position="109"/>
        <end position="136"/>
    </location>
</feature>
<keyword evidence="3" id="KW-1185">Reference proteome</keyword>
<accession>A0ABX0UW92</accession>
<dbReference type="RefSeq" id="WP_166949167.1">
    <property type="nucleotide sequence ID" value="NZ_JAASQI010000002.1"/>
</dbReference>
<protein>
    <submittedName>
        <fullName evidence="2">Uncharacterized protein</fullName>
    </submittedName>
</protein>
<evidence type="ECO:0000313" key="3">
    <source>
        <dbReference type="Proteomes" id="UP001429580"/>
    </source>
</evidence>
<name>A0ABX0UW92_9HYPH</name>
<dbReference type="EMBL" id="JAASQI010000002">
    <property type="protein sequence ID" value="NIJ57027.1"/>
    <property type="molecule type" value="Genomic_DNA"/>
</dbReference>
<gene>
    <name evidence="2" type="ORF">FHS82_000853</name>
</gene>
<evidence type="ECO:0000256" key="1">
    <source>
        <dbReference type="SAM" id="MobiDB-lite"/>
    </source>
</evidence>
<organism evidence="2 3">
    <name type="scientific">Pseudochelatococcus lubricantis</name>
    <dbReference type="NCBI Taxonomy" id="1538102"/>
    <lineage>
        <taxon>Bacteria</taxon>
        <taxon>Pseudomonadati</taxon>
        <taxon>Pseudomonadota</taxon>
        <taxon>Alphaproteobacteria</taxon>
        <taxon>Hyphomicrobiales</taxon>
        <taxon>Chelatococcaceae</taxon>
        <taxon>Pseudochelatococcus</taxon>
    </lineage>
</organism>
<proteinExistence type="predicted"/>
<dbReference type="Proteomes" id="UP001429580">
    <property type="component" value="Unassembled WGS sequence"/>
</dbReference>
<feature type="compositionally biased region" description="Low complexity" evidence="1">
    <location>
        <begin position="109"/>
        <end position="118"/>
    </location>
</feature>